<protein>
    <submittedName>
        <fullName evidence="3">F-box/RNI superfamily protein</fullName>
    </submittedName>
    <submittedName>
        <fullName evidence="4">Putative leucine-rich repeat domain, L domain-containing protein</fullName>
    </submittedName>
</protein>
<dbReference type="Proteomes" id="UP000002051">
    <property type="component" value="Chromosome 5"/>
</dbReference>
<name>G7JX08_MEDTR</name>
<gene>
    <name evidence="5" type="primary">11425949</name>
    <name evidence="3" type="ordered locus">MTR_5g046730</name>
    <name evidence="4" type="ORF">MtrunA17_Chr5g0420061</name>
</gene>
<dbReference type="InterPro" id="IPR032675">
    <property type="entry name" value="LRR_dom_sf"/>
</dbReference>
<reference evidence="4" key="5">
    <citation type="journal article" date="2018" name="Nat. Plants">
        <title>Whole-genome landscape of Medicago truncatula symbiotic genes.</title>
        <authorList>
            <person name="Pecrix Y."/>
            <person name="Gamas P."/>
            <person name="Carrere S."/>
        </authorList>
    </citation>
    <scope>NUCLEOTIDE SEQUENCE</scope>
    <source>
        <tissue evidence="4">Leaves</tissue>
    </source>
</reference>
<evidence type="ECO:0000256" key="1">
    <source>
        <dbReference type="SAM" id="MobiDB-lite"/>
    </source>
</evidence>
<evidence type="ECO:0000313" key="7">
    <source>
        <dbReference type="Proteomes" id="UP000265566"/>
    </source>
</evidence>
<dbReference type="Proteomes" id="UP000265566">
    <property type="component" value="Chromosome 5"/>
</dbReference>
<evidence type="ECO:0000313" key="3">
    <source>
        <dbReference type="EMBL" id="AES97188.2"/>
    </source>
</evidence>
<organism evidence="3 6">
    <name type="scientific">Medicago truncatula</name>
    <name type="common">Barrel medic</name>
    <name type="synonym">Medicago tribuloides</name>
    <dbReference type="NCBI Taxonomy" id="3880"/>
    <lineage>
        <taxon>Eukaryota</taxon>
        <taxon>Viridiplantae</taxon>
        <taxon>Streptophyta</taxon>
        <taxon>Embryophyta</taxon>
        <taxon>Tracheophyta</taxon>
        <taxon>Spermatophyta</taxon>
        <taxon>Magnoliopsida</taxon>
        <taxon>eudicotyledons</taxon>
        <taxon>Gunneridae</taxon>
        <taxon>Pentapetalae</taxon>
        <taxon>rosids</taxon>
        <taxon>fabids</taxon>
        <taxon>Fabales</taxon>
        <taxon>Fabaceae</taxon>
        <taxon>Papilionoideae</taxon>
        <taxon>50 kb inversion clade</taxon>
        <taxon>NPAAA clade</taxon>
        <taxon>Hologalegina</taxon>
        <taxon>IRL clade</taxon>
        <taxon>Trifolieae</taxon>
        <taxon>Medicago</taxon>
    </lineage>
</organism>
<dbReference type="KEGG" id="mtr:11425949"/>
<dbReference type="Gene3D" id="3.80.10.10">
    <property type="entry name" value="Ribonuclease Inhibitor"/>
    <property type="match status" value="3"/>
</dbReference>
<dbReference type="OrthoDB" id="6066220at2759"/>
<dbReference type="EMBL" id="CM001221">
    <property type="protein sequence ID" value="AES97188.2"/>
    <property type="molecule type" value="Genomic_DNA"/>
</dbReference>
<dbReference type="SUPFAM" id="SSF52047">
    <property type="entry name" value="RNI-like"/>
    <property type="match status" value="1"/>
</dbReference>
<reference evidence="5" key="3">
    <citation type="submission" date="2015-04" db="UniProtKB">
        <authorList>
            <consortium name="EnsemblPlants"/>
        </authorList>
    </citation>
    <scope>IDENTIFICATION</scope>
    <source>
        <strain evidence="5">cv. Jemalong A17</strain>
    </source>
</reference>
<reference evidence="3 6" key="1">
    <citation type="journal article" date="2011" name="Nature">
        <title>The Medicago genome provides insight into the evolution of rhizobial symbioses.</title>
        <authorList>
            <person name="Young N.D."/>
            <person name="Debelle F."/>
            <person name="Oldroyd G.E."/>
            <person name="Geurts R."/>
            <person name="Cannon S.B."/>
            <person name="Udvardi M.K."/>
            <person name="Benedito V.A."/>
            <person name="Mayer K.F."/>
            <person name="Gouzy J."/>
            <person name="Schoof H."/>
            <person name="Van de Peer Y."/>
            <person name="Proost S."/>
            <person name="Cook D.R."/>
            <person name="Meyers B.C."/>
            <person name="Spannagl M."/>
            <person name="Cheung F."/>
            <person name="De Mita S."/>
            <person name="Krishnakumar V."/>
            <person name="Gundlach H."/>
            <person name="Zhou S."/>
            <person name="Mudge J."/>
            <person name="Bharti A.K."/>
            <person name="Murray J.D."/>
            <person name="Naoumkina M.A."/>
            <person name="Rosen B."/>
            <person name="Silverstein K.A."/>
            <person name="Tang H."/>
            <person name="Rombauts S."/>
            <person name="Zhao P.X."/>
            <person name="Zhou P."/>
            <person name="Barbe V."/>
            <person name="Bardou P."/>
            <person name="Bechner M."/>
            <person name="Bellec A."/>
            <person name="Berger A."/>
            <person name="Berges H."/>
            <person name="Bidwell S."/>
            <person name="Bisseling T."/>
            <person name="Choisne N."/>
            <person name="Couloux A."/>
            <person name="Denny R."/>
            <person name="Deshpande S."/>
            <person name="Dai X."/>
            <person name="Doyle J.J."/>
            <person name="Dudez A.M."/>
            <person name="Farmer A.D."/>
            <person name="Fouteau S."/>
            <person name="Franken C."/>
            <person name="Gibelin C."/>
            <person name="Gish J."/>
            <person name="Goldstein S."/>
            <person name="Gonzalez A.J."/>
            <person name="Green P.J."/>
            <person name="Hallab A."/>
            <person name="Hartog M."/>
            <person name="Hua A."/>
            <person name="Humphray S.J."/>
            <person name="Jeong D.H."/>
            <person name="Jing Y."/>
            <person name="Jocker A."/>
            <person name="Kenton S.M."/>
            <person name="Kim D.J."/>
            <person name="Klee K."/>
            <person name="Lai H."/>
            <person name="Lang C."/>
            <person name="Lin S."/>
            <person name="Macmil S.L."/>
            <person name="Magdelenat G."/>
            <person name="Matthews L."/>
            <person name="McCorrison J."/>
            <person name="Monaghan E.L."/>
            <person name="Mun J.H."/>
            <person name="Najar F.Z."/>
            <person name="Nicholson C."/>
            <person name="Noirot C."/>
            <person name="O'Bleness M."/>
            <person name="Paule C.R."/>
            <person name="Poulain J."/>
            <person name="Prion F."/>
            <person name="Qin B."/>
            <person name="Qu C."/>
            <person name="Retzel E.F."/>
            <person name="Riddle C."/>
            <person name="Sallet E."/>
            <person name="Samain S."/>
            <person name="Samson N."/>
            <person name="Sanders I."/>
            <person name="Saurat O."/>
            <person name="Scarpelli C."/>
            <person name="Schiex T."/>
            <person name="Segurens B."/>
            <person name="Severin A.J."/>
            <person name="Sherrier D.J."/>
            <person name="Shi R."/>
            <person name="Sims S."/>
            <person name="Singer S.R."/>
            <person name="Sinharoy S."/>
            <person name="Sterck L."/>
            <person name="Viollet A."/>
            <person name="Wang B.B."/>
            <person name="Wang K."/>
            <person name="Wang M."/>
            <person name="Wang X."/>
            <person name="Warfsmann J."/>
            <person name="Weissenbach J."/>
            <person name="White D.D."/>
            <person name="White J.D."/>
            <person name="Wiley G.B."/>
            <person name="Wincker P."/>
            <person name="Xing Y."/>
            <person name="Yang L."/>
            <person name="Yao Z."/>
            <person name="Ying F."/>
            <person name="Zhai J."/>
            <person name="Zhou L."/>
            <person name="Zuber A."/>
            <person name="Denarie J."/>
            <person name="Dixon R.A."/>
            <person name="May G.D."/>
            <person name="Schwartz D.C."/>
            <person name="Rogers J."/>
            <person name="Quetier F."/>
            <person name="Town C.D."/>
            <person name="Roe B.A."/>
        </authorList>
    </citation>
    <scope>NUCLEOTIDE SEQUENCE [LARGE SCALE GENOMIC DNA]</scope>
    <source>
        <strain evidence="3">A17</strain>
        <strain evidence="5 6">cv. Jemalong A17</strain>
    </source>
</reference>
<dbReference type="EnsemblPlants" id="AES97188">
    <property type="protein sequence ID" value="AES97188"/>
    <property type="gene ID" value="MTR_5g046730"/>
</dbReference>
<feature type="domain" description="F-box/LRR-repeat protein 15-like leucin rich repeat" evidence="2">
    <location>
        <begin position="293"/>
        <end position="413"/>
    </location>
</feature>
<dbReference type="PANTHER" id="PTHR13318:SF106">
    <property type="entry name" value="F-BOX_LRR-REPEAT PROTEIN 2"/>
    <property type="match status" value="1"/>
</dbReference>
<accession>A0A0C3XJK2</accession>
<reference evidence="7" key="4">
    <citation type="journal article" date="2018" name="Nat. Plants">
        <title>Whole-genome landscape of Medicago truncatula symbiotic genes.</title>
        <authorList>
            <person name="Pecrix Y."/>
            <person name="Staton S.E."/>
            <person name="Sallet E."/>
            <person name="Lelandais-Briere C."/>
            <person name="Moreau S."/>
            <person name="Carrere S."/>
            <person name="Blein T."/>
            <person name="Jardinaud M.F."/>
            <person name="Latrasse D."/>
            <person name="Zouine M."/>
            <person name="Zahm M."/>
            <person name="Kreplak J."/>
            <person name="Mayjonade B."/>
            <person name="Satge C."/>
            <person name="Perez M."/>
            <person name="Cauet S."/>
            <person name="Marande W."/>
            <person name="Chantry-Darmon C."/>
            <person name="Lopez-Roques C."/>
            <person name="Bouchez O."/>
            <person name="Berard A."/>
            <person name="Debelle F."/>
            <person name="Munos S."/>
            <person name="Bendahmane A."/>
            <person name="Berges H."/>
            <person name="Niebel A."/>
            <person name="Buitink J."/>
            <person name="Frugier F."/>
            <person name="Benhamed M."/>
            <person name="Crespi M."/>
            <person name="Gouzy J."/>
            <person name="Gamas P."/>
        </authorList>
    </citation>
    <scope>NUCLEOTIDE SEQUENCE [LARGE SCALE GENOMIC DNA]</scope>
    <source>
        <strain evidence="7">cv. Jemalong A17</strain>
    </source>
</reference>
<dbReference type="Pfam" id="PF25372">
    <property type="entry name" value="DUF7885"/>
    <property type="match status" value="1"/>
</dbReference>
<evidence type="ECO:0000313" key="5">
    <source>
        <dbReference type="EnsemblPlants" id="AES97188"/>
    </source>
</evidence>
<dbReference type="SMART" id="SM00367">
    <property type="entry name" value="LRR_CC"/>
    <property type="match status" value="4"/>
</dbReference>
<reference evidence="3 6" key="2">
    <citation type="journal article" date="2014" name="BMC Genomics">
        <title>An improved genome release (version Mt4.0) for the model legume Medicago truncatula.</title>
        <authorList>
            <person name="Tang H."/>
            <person name="Krishnakumar V."/>
            <person name="Bidwell S."/>
            <person name="Rosen B."/>
            <person name="Chan A."/>
            <person name="Zhou S."/>
            <person name="Gentzbittel L."/>
            <person name="Childs K.L."/>
            <person name="Yandell M."/>
            <person name="Gundlach H."/>
            <person name="Mayer K.F."/>
            <person name="Schwartz D.C."/>
            <person name="Town C.D."/>
        </authorList>
    </citation>
    <scope>GENOME REANNOTATION</scope>
    <source>
        <strain evidence="5 6">cv. Jemalong A17</strain>
    </source>
</reference>
<feature type="region of interest" description="Disordered" evidence="1">
    <location>
        <begin position="1"/>
        <end position="22"/>
    </location>
</feature>
<dbReference type="PANTHER" id="PTHR13318">
    <property type="entry name" value="PARTNER OF PAIRED, ISOFORM B-RELATED"/>
    <property type="match status" value="1"/>
</dbReference>
<dbReference type="InterPro" id="IPR057207">
    <property type="entry name" value="FBXL15_LRR"/>
</dbReference>
<keyword evidence="6" id="KW-1185">Reference proteome</keyword>
<dbReference type="GO" id="GO:0005737">
    <property type="term" value="C:cytoplasm"/>
    <property type="evidence" value="ECO:0000318"/>
    <property type="project" value="GO_Central"/>
</dbReference>
<dbReference type="eggNOG" id="KOG1947">
    <property type="taxonomic scope" value="Eukaryota"/>
</dbReference>
<dbReference type="Gramene" id="rna30851">
    <property type="protein sequence ID" value="RHN55639.1"/>
    <property type="gene ID" value="gene30851"/>
</dbReference>
<sequence length="426" mass="48342">MKRTPSSMPMKRKMTASSLKSSSQQLDEEEAYLYLPDDCWESIFKFILNDNNRHRLNPRPCFNSLSRVSKQFLSITNSLLFSLTVNPSTVPFVKGLLQRFTNLTSLHLNSRFDVVNDILCLLSQFPLKKLTSLAITSNHSFPANGLHAFSQNIKTLTSLSCSCAWHDNNDLLLIADYFPLLKQLNLSRPSTINNPTNFITSICSLLSKCPCIQHLDLQKTYFLNDQLVAELFLADLVSINLSDCLHLTELALYSLVRNCPSLCEIKMEYTSIGKESEGSSDSLEQFGVYPRLKSLYLGHNPWLSDEIIIIFASMFPNLQHLDFPWCNRISEDICQFLTRCCKLRHLNLAGCRRAKLLGINVVIPQLEVLNLSYTNVDDETLSVISRNCCGLLQILLKNCDNVTMKGAKHVVENCTQLREHGCLIEF</sequence>
<evidence type="ECO:0000313" key="4">
    <source>
        <dbReference type="EMBL" id="RHN55639.1"/>
    </source>
</evidence>
<dbReference type="PaxDb" id="3880-AES97188"/>
<dbReference type="InterPro" id="IPR006553">
    <property type="entry name" value="Leu-rich_rpt_Cys-con_subtyp"/>
</dbReference>
<accession>G7JX08</accession>
<dbReference type="EMBL" id="PSQE01000005">
    <property type="protein sequence ID" value="RHN55639.1"/>
    <property type="molecule type" value="Genomic_DNA"/>
</dbReference>
<evidence type="ECO:0000313" key="6">
    <source>
        <dbReference type="Proteomes" id="UP000002051"/>
    </source>
</evidence>
<evidence type="ECO:0000259" key="2">
    <source>
        <dbReference type="Pfam" id="PF25372"/>
    </source>
</evidence>
<dbReference type="HOGENOM" id="CLU_028145_1_1_1"/>
<proteinExistence type="predicted"/>
<dbReference type="AlphaFoldDB" id="G7JX08"/>